<protein>
    <submittedName>
        <fullName evidence="2">Uncharacterized protein</fullName>
    </submittedName>
</protein>
<accession>A0ABQ5F1U9</accession>
<gene>
    <name evidence="2" type="ORF">Tco_0991751</name>
</gene>
<keyword evidence="3" id="KW-1185">Reference proteome</keyword>
<evidence type="ECO:0000313" key="2">
    <source>
        <dbReference type="EMBL" id="GJT56697.1"/>
    </source>
</evidence>
<feature type="region of interest" description="Disordered" evidence="1">
    <location>
        <begin position="35"/>
        <end position="58"/>
    </location>
</feature>
<organism evidence="2 3">
    <name type="scientific">Tanacetum coccineum</name>
    <dbReference type="NCBI Taxonomy" id="301880"/>
    <lineage>
        <taxon>Eukaryota</taxon>
        <taxon>Viridiplantae</taxon>
        <taxon>Streptophyta</taxon>
        <taxon>Embryophyta</taxon>
        <taxon>Tracheophyta</taxon>
        <taxon>Spermatophyta</taxon>
        <taxon>Magnoliopsida</taxon>
        <taxon>eudicotyledons</taxon>
        <taxon>Gunneridae</taxon>
        <taxon>Pentapetalae</taxon>
        <taxon>asterids</taxon>
        <taxon>campanulids</taxon>
        <taxon>Asterales</taxon>
        <taxon>Asteraceae</taxon>
        <taxon>Asteroideae</taxon>
        <taxon>Anthemideae</taxon>
        <taxon>Anthemidinae</taxon>
        <taxon>Tanacetum</taxon>
    </lineage>
</organism>
<feature type="region of interest" description="Disordered" evidence="1">
    <location>
        <begin position="214"/>
        <end position="283"/>
    </location>
</feature>
<reference evidence="2" key="2">
    <citation type="submission" date="2022-01" db="EMBL/GenBank/DDBJ databases">
        <authorList>
            <person name="Yamashiro T."/>
            <person name="Shiraishi A."/>
            <person name="Satake H."/>
            <person name="Nakayama K."/>
        </authorList>
    </citation>
    <scope>NUCLEOTIDE SEQUENCE</scope>
</reference>
<feature type="compositionally biased region" description="Basic and acidic residues" evidence="1">
    <location>
        <begin position="268"/>
        <end position="283"/>
    </location>
</feature>
<evidence type="ECO:0000256" key="1">
    <source>
        <dbReference type="SAM" id="MobiDB-lite"/>
    </source>
</evidence>
<comment type="caution">
    <text evidence="2">The sequence shown here is derived from an EMBL/GenBank/DDBJ whole genome shotgun (WGS) entry which is preliminary data.</text>
</comment>
<dbReference type="EMBL" id="BQNB010016868">
    <property type="protein sequence ID" value="GJT56697.1"/>
    <property type="molecule type" value="Genomic_DNA"/>
</dbReference>
<proteinExistence type="predicted"/>
<name>A0ABQ5F1U9_9ASTR</name>
<dbReference type="Proteomes" id="UP001151760">
    <property type="component" value="Unassembled WGS sequence"/>
</dbReference>
<sequence>MKKPVWILRILPKGRMIEEIDQDENVNLVKRSKQGEAHETVEHGMESDVDFSTASPQNDDDEITLAKTLVNIKRSAVKDKGKAIMQETEPPKKIKKREMIQIGHNEDLAQKLHAEELAKKEVASKSSQAHDIDWSDPTVIRYHTLQNRSFSVLEVRKNMCMYLKNQGGYKMSHFKGMKYEEIRPIFERIWDQNQAFIPKDSEIEKEVMKRSGFIQKQSTKEEKEKKKDEESSKQVEEETFQKEDVIPEQVVKESSRKAEGRLKRKASKPREDKEKRQKKQDDPEKLMEYVEVISDSEEVISVTPLAVKSPVIGWKSYCKEDVGYYKIHRADGSYKTYIFFSQMLNDFDREDLIMLYRLFNEKYASTRLESLGIELYDSCGVHSLMLGEDCLGEDASKQGRIDAIDADEEITLVSVHDVNVSAGEEVFVAEQDVVEEVVEVINTAKLIISAATTVSAATTTTATIKTVDDITLAQALDEMKSIKPKKKRVVIQELSESTTTISSQLSSQQSQEKKAKIDDDHQLAERMQAQEQD</sequence>
<reference evidence="2" key="1">
    <citation type="journal article" date="2022" name="Int. J. Mol. Sci.">
        <title>Draft Genome of Tanacetum Coccineum: Genomic Comparison of Closely Related Tanacetum-Family Plants.</title>
        <authorList>
            <person name="Yamashiro T."/>
            <person name="Shiraishi A."/>
            <person name="Nakayama K."/>
            <person name="Satake H."/>
        </authorList>
    </citation>
    <scope>NUCLEOTIDE SEQUENCE</scope>
</reference>
<feature type="compositionally biased region" description="Basic and acidic residues" evidence="1">
    <location>
        <begin position="218"/>
        <end position="261"/>
    </location>
</feature>
<feature type="compositionally biased region" description="Low complexity" evidence="1">
    <location>
        <begin position="501"/>
        <end position="510"/>
    </location>
</feature>
<evidence type="ECO:0000313" key="3">
    <source>
        <dbReference type="Proteomes" id="UP001151760"/>
    </source>
</evidence>
<feature type="compositionally biased region" description="Basic and acidic residues" evidence="1">
    <location>
        <begin position="511"/>
        <end position="520"/>
    </location>
</feature>
<feature type="compositionally biased region" description="Basic and acidic residues" evidence="1">
    <location>
        <begin position="35"/>
        <end position="46"/>
    </location>
</feature>
<feature type="region of interest" description="Disordered" evidence="1">
    <location>
        <begin position="501"/>
        <end position="520"/>
    </location>
</feature>